<accession>A0A2P4YFL7</accession>
<dbReference type="InterPro" id="IPR041588">
    <property type="entry name" value="Integrase_H2C2"/>
</dbReference>
<keyword evidence="3" id="KW-1185">Reference proteome</keyword>
<organism evidence="2 3">
    <name type="scientific">Phytophthora palmivora</name>
    <dbReference type="NCBI Taxonomy" id="4796"/>
    <lineage>
        <taxon>Eukaryota</taxon>
        <taxon>Sar</taxon>
        <taxon>Stramenopiles</taxon>
        <taxon>Oomycota</taxon>
        <taxon>Peronosporomycetes</taxon>
        <taxon>Peronosporales</taxon>
        <taxon>Peronosporaceae</taxon>
        <taxon>Phytophthora</taxon>
    </lineage>
</organism>
<dbReference type="OrthoDB" id="10048726at2759"/>
<sequence length="146" mass="16565">MVAMAAVHGYCGAYLNRCEWADLKAYLRGELSQLSFRRVRNAGKVADDFVLSEDGLLYRHNRSHRRGGDDEPRLVIPTTMGDVVLQNCHNSVEGGHQGIVQTYYRVKSDYYLDYMLMWYGTFSHAKIVVPARATLISKGTILVTLY</sequence>
<evidence type="ECO:0000313" key="3">
    <source>
        <dbReference type="Proteomes" id="UP000237271"/>
    </source>
</evidence>
<name>A0A2P4YFL7_9STRA</name>
<reference evidence="2 3" key="1">
    <citation type="journal article" date="2017" name="Genome Biol. Evol.">
        <title>Phytophthora megakarya and P. palmivora, closely related causal agents of cacao black pod rot, underwent increases in genome sizes and gene numbers by different mechanisms.</title>
        <authorList>
            <person name="Ali S.S."/>
            <person name="Shao J."/>
            <person name="Lary D.J."/>
            <person name="Kronmiller B."/>
            <person name="Shen D."/>
            <person name="Strem M.D."/>
            <person name="Amoako-Attah I."/>
            <person name="Akrofi A.Y."/>
            <person name="Begoude B.A."/>
            <person name="Ten Hoopen G.M."/>
            <person name="Coulibaly K."/>
            <person name="Kebe B.I."/>
            <person name="Melnick R.L."/>
            <person name="Guiltinan M.J."/>
            <person name="Tyler B.M."/>
            <person name="Meinhardt L.W."/>
            <person name="Bailey B.A."/>
        </authorList>
    </citation>
    <scope>NUCLEOTIDE SEQUENCE [LARGE SCALE GENOMIC DNA]</scope>
    <source>
        <strain evidence="3">sbr112.9</strain>
    </source>
</reference>
<evidence type="ECO:0000313" key="2">
    <source>
        <dbReference type="EMBL" id="POM76593.1"/>
    </source>
</evidence>
<dbReference type="Pfam" id="PF17921">
    <property type="entry name" value="Integrase_H2C2"/>
    <property type="match status" value="1"/>
</dbReference>
<protein>
    <recommendedName>
        <fullName evidence="1">Integrase zinc-binding domain-containing protein</fullName>
    </recommendedName>
</protein>
<feature type="domain" description="Integrase zinc-binding" evidence="1">
    <location>
        <begin position="76"/>
        <end position="115"/>
    </location>
</feature>
<dbReference type="Gene3D" id="1.10.340.70">
    <property type="match status" value="1"/>
</dbReference>
<dbReference type="AlphaFoldDB" id="A0A2P4YFL7"/>
<gene>
    <name evidence="2" type="ORF">PHPALM_6147</name>
</gene>
<evidence type="ECO:0000259" key="1">
    <source>
        <dbReference type="Pfam" id="PF17921"/>
    </source>
</evidence>
<proteinExistence type="predicted"/>
<dbReference type="Proteomes" id="UP000237271">
    <property type="component" value="Unassembled WGS sequence"/>
</dbReference>
<comment type="caution">
    <text evidence="2">The sequence shown here is derived from an EMBL/GenBank/DDBJ whole genome shotgun (WGS) entry which is preliminary data.</text>
</comment>
<dbReference type="EMBL" id="NCKW01003416">
    <property type="protein sequence ID" value="POM76593.1"/>
    <property type="molecule type" value="Genomic_DNA"/>
</dbReference>